<evidence type="ECO:0000259" key="3">
    <source>
        <dbReference type="PROSITE" id="PS51186"/>
    </source>
</evidence>
<organism evidence="4 5">
    <name type="scientific">Phaeovulum vinaykumarii</name>
    <dbReference type="NCBI Taxonomy" id="407234"/>
    <lineage>
        <taxon>Bacteria</taxon>
        <taxon>Pseudomonadati</taxon>
        <taxon>Pseudomonadota</taxon>
        <taxon>Alphaproteobacteria</taxon>
        <taxon>Rhodobacterales</taxon>
        <taxon>Paracoccaceae</taxon>
        <taxon>Phaeovulum</taxon>
    </lineage>
</organism>
<dbReference type="InterPro" id="IPR016181">
    <property type="entry name" value="Acyl_CoA_acyltransferase"/>
</dbReference>
<evidence type="ECO:0000313" key="5">
    <source>
        <dbReference type="Proteomes" id="UP000186098"/>
    </source>
</evidence>
<dbReference type="Proteomes" id="UP000186098">
    <property type="component" value="Unassembled WGS sequence"/>
</dbReference>
<gene>
    <name evidence="4" type="ORF">SAMN05421795_1034</name>
</gene>
<dbReference type="InterPro" id="IPR000182">
    <property type="entry name" value="GNAT_dom"/>
</dbReference>
<dbReference type="InterPro" id="IPR020023">
    <property type="entry name" value="PseG"/>
</dbReference>
<dbReference type="SUPFAM" id="SSF53756">
    <property type="entry name" value="UDP-Glycosyltransferase/glycogen phosphorylase"/>
    <property type="match status" value="1"/>
</dbReference>
<dbReference type="Gene3D" id="3.40.50.2000">
    <property type="entry name" value="Glycogen Phosphorylase B"/>
    <property type="match status" value="1"/>
</dbReference>
<dbReference type="SUPFAM" id="SSF55729">
    <property type="entry name" value="Acyl-CoA N-acyltransferases (Nat)"/>
    <property type="match status" value="1"/>
</dbReference>
<dbReference type="Pfam" id="PF13302">
    <property type="entry name" value="Acetyltransf_3"/>
    <property type="match status" value="1"/>
</dbReference>
<reference evidence="5" key="1">
    <citation type="submission" date="2017-01" db="EMBL/GenBank/DDBJ databases">
        <authorList>
            <person name="Varghese N."/>
            <person name="Submissions S."/>
        </authorList>
    </citation>
    <scope>NUCLEOTIDE SEQUENCE [LARGE SCALE GENOMIC DNA]</scope>
    <source>
        <strain evidence="5">DSM 18714</strain>
    </source>
</reference>
<proteinExistence type="predicted"/>
<keyword evidence="4" id="KW-0378">Hydrolase</keyword>
<dbReference type="EMBL" id="FTOM01000003">
    <property type="protein sequence ID" value="SIS72767.1"/>
    <property type="molecule type" value="Genomic_DNA"/>
</dbReference>
<feature type="binding site" evidence="2">
    <location>
        <position position="268"/>
    </location>
    <ligand>
        <name>substrate</name>
    </ligand>
</feature>
<dbReference type="NCBIfam" id="TIGR03590">
    <property type="entry name" value="PseG"/>
    <property type="match status" value="1"/>
</dbReference>
<dbReference type="OrthoDB" id="9788924at2"/>
<dbReference type="RefSeq" id="WP_076364965.1">
    <property type="nucleotide sequence ID" value="NZ_FTOM01000003.1"/>
</dbReference>
<sequence length="520" mass="55030">MRLVMRVDAGPQIGGGHLMRCLTLAGAARERGHAVRFIAARAELNRHIHAAGFPLDELAPLPHAPEAFPRHAHWLSLPWAEDARRAADLVAQAGADWLVVDHYGLDARWVAPIRAACPGLRVLALDDLDDRDTGADMVLDPGHLDRRAPRRHPVPATLPGPDFALLRPEFAAHRAAALARRGAGVRRVLILPGMMDAAGLAPLALDALAGRDLEAEVVMGASAQSVAAVRARIADRPGWSLTLDATDMAQRMSTADLCIGAGGGTSWERCCLGLPTLAVAVAENQEPGLAALAARGAVELLSLAEARDPARMAKALARALARAPQMAQAAAGLCDGRGAGRVLDALEGGLRPLAPEDCARLFEWRNQPHVRAASHNHDPLDPAVHAAWFARTLARDDGLWCVYAEGGRDLGLVSAVDQGAGLWRWSFYLGAPDAPPGAGGRMLAAFLRRLAAEPRCRIVEGEVLETNPASVTLHQRLGFAECPPDTAADPAAPRPLPGVLVFRRTLAPAAQHGATDDPSL</sequence>
<keyword evidence="5" id="KW-1185">Reference proteome</keyword>
<evidence type="ECO:0000256" key="2">
    <source>
        <dbReference type="PIRSR" id="PIRSR620023-2"/>
    </source>
</evidence>
<dbReference type="Gene3D" id="3.40.50.11190">
    <property type="match status" value="1"/>
</dbReference>
<dbReference type="Gene3D" id="3.40.630.30">
    <property type="match status" value="1"/>
</dbReference>
<dbReference type="STRING" id="407234.SAMN05421795_1034"/>
<dbReference type="PROSITE" id="PS51186">
    <property type="entry name" value="GNAT"/>
    <property type="match status" value="1"/>
</dbReference>
<feature type="active site" description="Proton acceptor" evidence="1">
    <location>
        <position position="17"/>
    </location>
</feature>
<evidence type="ECO:0000256" key="1">
    <source>
        <dbReference type="PIRSR" id="PIRSR620023-1"/>
    </source>
</evidence>
<dbReference type="AlphaFoldDB" id="A0A1N7LG23"/>
<protein>
    <submittedName>
        <fullName evidence="4">UDP-2,4-diacetamido-2,4,6-trideoxy-beta-L-altropyranose hydrolase</fullName>
    </submittedName>
</protein>
<dbReference type="GO" id="GO:0016747">
    <property type="term" value="F:acyltransferase activity, transferring groups other than amino-acyl groups"/>
    <property type="evidence" value="ECO:0007669"/>
    <property type="project" value="InterPro"/>
</dbReference>
<feature type="binding site" evidence="2">
    <location>
        <position position="167"/>
    </location>
    <ligand>
        <name>substrate</name>
    </ligand>
</feature>
<accession>A0A1N7LG23</accession>
<evidence type="ECO:0000313" key="4">
    <source>
        <dbReference type="EMBL" id="SIS72767.1"/>
    </source>
</evidence>
<name>A0A1N7LG23_9RHOB</name>
<feature type="domain" description="N-acetyltransferase" evidence="3">
    <location>
        <begin position="348"/>
        <end position="507"/>
    </location>
</feature>
<dbReference type="GO" id="GO:0016787">
    <property type="term" value="F:hydrolase activity"/>
    <property type="evidence" value="ECO:0007669"/>
    <property type="project" value="UniProtKB-KW"/>
</dbReference>